<evidence type="ECO:0000313" key="5">
    <source>
        <dbReference type="Proteomes" id="UP000217528"/>
    </source>
</evidence>
<dbReference type="AlphaFoldDB" id="A0A2A2HET5"/>
<evidence type="ECO:0000313" key="4">
    <source>
        <dbReference type="EMBL" id="PWL08001.1"/>
    </source>
</evidence>
<evidence type="ECO:0000256" key="2">
    <source>
        <dbReference type="SAM" id="Phobius"/>
    </source>
</evidence>
<proteinExistence type="predicted"/>
<evidence type="ECO:0008006" key="7">
    <source>
        <dbReference type="Google" id="ProtNLM"/>
    </source>
</evidence>
<accession>A0A2A2HET5</accession>
<protein>
    <recommendedName>
        <fullName evidence="7">TM2 domain protein</fullName>
    </recommendedName>
</protein>
<name>A0A2A2HET5_9EURY</name>
<dbReference type="EMBL" id="LWMS01000042">
    <property type="protein sequence ID" value="PWL08001.1"/>
    <property type="molecule type" value="Genomic_DNA"/>
</dbReference>
<dbReference type="Proteomes" id="UP000217528">
    <property type="component" value="Unassembled WGS sequence"/>
</dbReference>
<comment type="caution">
    <text evidence="3">The sequence shown here is derived from an EMBL/GenBank/DDBJ whole genome shotgun (WGS) entry which is preliminary data.</text>
</comment>
<feature type="compositionally biased region" description="Polar residues" evidence="1">
    <location>
        <begin position="39"/>
        <end position="57"/>
    </location>
</feature>
<keyword evidence="5" id="KW-1185">Reference proteome</keyword>
<feature type="region of interest" description="Disordered" evidence="1">
    <location>
        <begin position="39"/>
        <end position="72"/>
    </location>
</feature>
<dbReference type="Proteomes" id="UP000246004">
    <property type="component" value="Unassembled WGS sequence"/>
</dbReference>
<evidence type="ECO:0000256" key="1">
    <source>
        <dbReference type="SAM" id="MobiDB-lite"/>
    </source>
</evidence>
<feature type="transmembrane region" description="Helical" evidence="2">
    <location>
        <begin position="138"/>
        <end position="155"/>
    </location>
</feature>
<keyword evidence="2" id="KW-0812">Transmembrane</keyword>
<reference evidence="4 6" key="1">
    <citation type="submission" date="2016-04" db="EMBL/GenBank/DDBJ databases">
        <title>Genome sequence of Methanosphaera cuniculi DSM 4103.</title>
        <authorList>
            <person name="Poehlein A."/>
            <person name="Seedorf H."/>
            <person name="Daniel R."/>
        </authorList>
    </citation>
    <scope>NUCLEOTIDE SEQUENCE [LARGE SCALE GENOMIC DNA]</scope>
    <source>
        <strain evidence="4 6">DSM 4103</strain>
    </source>
</reference>
<keyword evidence="2" id="KW-1133">Transmembrane helix</keyword>
<organism evidence="3 5">
    <name type="scientific">Methanosphaera cuniculi</name>
    <dbReference type="NCBI Taxonomy" id="1077256"/>
    <lineage>
        <taxon>Archaea</taxon>
        <taxon>Methanobacteriati</taxon>
        <taxon>Methanobacteriota</taxon>
        <taxon>Methanomada group</taxon>
        <taxon>Methanobacteria</taxon>
        <taxon>Methanobacteriales</taxon>
        <taxon>Methanobacteriaceae</taxon>
        <taxon>Methanosphaera</taxon>
    </lineage>
</organism>
<gene>
    <name evidence="3" type="ORF">ASJ82_02600</name>
    <name evidence="4" type="ORF">MSCUN_12440</name>
</gene>
<sequence>MKCPVCEHENDPIATRCSVCGEELQKDEANTTTDEVLVVQSSKDNQQDNIEYTPTPQDNHDSQFDKQQYVQQHPQQIQQQQQEYFGEPPINQQQQGYQQQGYNQGYQQQGYQQQGYNQGYQQPGYNPNQRPIHKKSKVIAFILAFLIAGAGYCYLNEWGKGVMIFLICLVCGVFGIFTLFISTIIGLIIWIYTLIDVFGEVDKYNRGEIY</sequence>
<feature type="transmembrane region" description="Helical" evidence="2">
    <location>
        <begin position="162"/>
        <end position="195"/>
    </location>
</feature>
<keyword evidence="2" id="KW-0472">Membrane</keyword>
<evidence type="ECO:0000313" key="6">
    <source>
        <dbReference type="Proteomes" id="UP000246004"/>
    </source>
</evidence>
<dbReference type="RefSeq" id="WP_095608284.1">
    <property type="nucleotide sequence ID" value="NZ_LMVN01000007.1"/>
</dbReference>
<dbReference type="EMBL" id="LMVN01000007">
    <property type="protein sequence ID" value="PAV07838.1"/>
    <property type="molecule type" value="Genomic_DNA"/>
</dbReference>
<evidence type="ECO:0000313" key="3">
    <source>
        <dbReference type="EMBL" id="PAV07838.1"/>
    </source>
</evidence>
<reference evidence="3 5" key="2">
    <citation type="journal article" date="2017" name="BMC Genomics">
        <title>Genomic analysis of methanogenic archaea reveals a shift towards energy conservation.</title>
        <authorList>
            <person name="Gilmore S.P."/>
            <person name="Henske J.K."/>
            <person name="Sexton J.A."/>
            <person name="Solomon K.V."/>
            <person name="Seppala S."/>
            <person name="Yoo J.I."/>
            <person name="Huyett L.M."/>
            <person name="Pressman A."/>
            <person name="Cogan J.Z."/>
            <person name="Kivenson V."/>
            <person name="Peng X."/>
            <person name="Tan Y."/>
            <person name="Valentine D.L."/>
            <person name="O'Malley M.A."/>
        </authorList>
    </citation>
    <scope>NUCLEOTIDE SEQUENCE [LARGE SCALE GENOMIC DNA]</scope>
    <source>
        <strain evidence="3 5">1R-7</strain>
    </source>
</reference>